<evidence type="ECO:0000313" key="1">
    <source>
        <dbReference type="EMBL" id="AES94376.1"/>
    </source>
</evidence>
<dbReference type="AlphaFoldDB" id="G7JYP2"/>
<sequence length="82" mass="9188">MATGWKKMLYMGEGQLTAAGFGLPRQLTVKGTWAVLPLLLRALREFGSQPKFPSFLPAQFDVERTRKRGTCAVWSKMDPTTL</sequence>
<evidence type="ECO:0000313" key="2">
    <source>
        <dbReference type="EnsemblPlants" id="AES94376"/>
    </source>
</evidence>
<accession>G7JYP2</accession>
<dbReference type="HOGENOM" id="CLU_2561784_0_0_1"/>
<reference evidence="1 3" key="2">
    <citation type="journal article" date="2014" name="BMC Genomics">
        <title>An improved genome release (version Mt4.0) for the model legume Medicago truncatula.</title>
        <authorList>
            <person name="Tang H."/>
            <person name="Krishnakumar V."/>
            <person name="Bidwell S."/>
            <person name="Rosen B."/>
            <person name="Chan A."/>
            <person name="Zhou S."/>
            <person name="Gentzbittel L."/>
            <person name="Childs K.L."/>
            <person name="Yandell M."/>
            <person name="Gundlach H."/>
            <person name="Mayer K.F."/>
            <person name="Schwartz D.C."/>
            <person name="Town C.D."/>
        </authorList>
    </citation>
    <scope>GENOME REANNOTATION</scope>
    <source>
        <strain evidence="2 3">cv. Jemalong A17</strain>
    </source>
</reference>
<organism evidence="1 3">
    <name type="scientific">Medicago truncatula</name>
    <name type="common">Barrel medic</name>
    <name type="synonym">Medicago tribuloides</name>
    <dbReference type="NCBI Taxonomy" id="3880"/>
    <lineage>
        <taxon>Eukaryota</taxon>
        <taxon>Viridiplantae</taxon>
        <taxon>Streptophyta</taxon>
        <taxon>Embryophyta</taxon>
        <taxon>Tracheophyta</taxon>
        <taxon>Spermatophyta</taxon>
        <taxon>Magnoliopsida</taxon>
        <taxon>eudicotyledons</taxon>
        <taxon>Gunneridae</taxon>
        <taxon>Pentapetalae</taxon>
        <taxon>rosids</taxon>
        <taxon>fabids</taxon>
        <taxon>Fabales</taxon>
        <taxon>Fabaceae</taxon>
        <taxon>Papilionoideae</taxon>
        <taxon>50 kb inversion clade</taxon>
        <taxon>NPAAA clade</taxon>
        <taxon>Hologalegina</taxon>
        <taxon>IRL clade</taxon>
        <taxon>Trifolieae</taxon>
        <taxon>Medicago</taxon>
    </lineage>
</organism>
<name>G7JYP2_MEDTR</name>
<proteinExistence type="predicted"/>
<reference evidence="1 3" key="1">
    <citation type="journal article" date="2011" name="Nature">
        <title>The Medicago genome provides insight into the evolution of rhizobial symbioses.</title>
        <authorList>
            <person name="Young N.D."/>
            <person name="Debelle F."/>
            <person name="Oldroyd G.E."/>
            <person name="Geurts R."/>
            <person name="Cannon S.B."/>
            <person name="Udvardi M.K."/>
            <person name="Benedito V.A."/>
            <person name="Mayer K.F."/>
            <person name="Gouzy J."/>
            <person name="Schoof H."/>
            <person name="Van de Peer Y."/>
            <person name="Proost S."/>
            <person name="Cook D.R."/>
            <person name="Meyers B.C."/>
            <person name="Spannagl M."/>
            <person name="Cheung F."/>
            <person name="De Mita S."/>
            <person name="Krishnakumar V."/>
            <person name="Gundlach H."/>
            <person name="Zhou S."/>
            <person name="Mudge J."/>
            <person name="Bharti A.K."/>
            <person name="Murray J.D."/>
            <person name="Naoumkina M.A."/>
            <person name="Rosen B."/>
            <person name="Silverstein K.A."/>
            <person name="Tang H."/>
            <person name="Rombauts S."/>
            <person name="Zhao P.X."/>
            <person name="Zhou P."/>
            <person name="Barbe V."/>
            <person name="Bardou P."/>
            <person name="Bechner M."/>
            <person name="Bellec A."/>
            <person name="Berger A."/>
            <person name="Berges H."/>
            <person name="Bidwell S."/>
            <person name="Bisseling T."/>
            <person name="Choisne N."/>
            <person name="Couloux A."/>
            <person name="Denny R."/>
            <person name="Deshpande S."/>
            <person name="Dai X."/>
            <person name="Doyle J.J."/>
            <person name="Dudez A.M."/>
            <person name="Farmer A.D."/>
            <person name="Fouteau S."/>
            <person name="Franken C."/>
            <person name="Gibelin C."/>
            <person name="Gish J."/>
            <person name="Goldstein S."/>
            <person name="Gonzalez A.J."/>
            <person name="Green P.J."/>
            <person name="Hallab A."/>
            <person name="Hartog M."/>
            <person name="Hua A."/>
            <person name="Humphray S.J."/>
            <person name="Jeong D.H."/>
            <person name="Jing Y."/>
            <person name="Jocker A."/>
            <person name="Kenton S.M."/>
            <person name="Kim D.J."/>
            <person name="Klee K."/>
            <person name="Lai H."/>
            <person name="Lang C."/>
            <person name="Lin S."/>
            <person name="Macmil S.L."/>
            <person name="Magdelenat G."/>
            <person name="Matthews L."/>
            <person name="McCorrison J."/>
            <person name="Monaghan E.L."/>
            <person name="Mun J.H."/>
            <person name="Najar F.Z."/>
            <person name="Nicholson C."/>
            <person name="Noirot C."/>
            <person name="O'Bleness M."/>
            <person name="Paule C.R."/>
            <person name="Poulain J."/>
            <person name="Prion F."/>
            <person name="Qin B."/>
            <person name="Qu C."/>
            <person name="Retzel E.F."/>
            <person name="Riddle C."/>
            <person name="Sallet E."/>
            <person name="Samain S."/>
            <person name="Samson N."/>
            <person name="Sanders I."/>
            <person name="Saurat O."/>
            <person name="Scarpelli C."/>
            <person name="Schiex T."/>
            <person name="Segurens B."/>
            <person name="Severin A.J."/>
            <person name="Sherrier D.J."/>
            <person name="Shi R."/>
            <person name="Sims S."/>
            <person name="Singer S.R."/>
            <person name="Sinharoy S."/>
            <person name="Sterck L."/>
            <person name="Viollet A."/>
            <person name="Wang B.B."/>
            <person name="Wang K."/>
            <person name="Wang M."/>
            <person name="Wang X."/>
            <person name="Warfsmann J."/>
            <person name="Weissenbach J."/>
            <person name="White D.D."/>
            <person name="White J.D."/>
            <person name="Wiley G.B."/>
            <person name="Wincker P."/>
            <person name="Xing Y."/>
            <person name="Yang L."/>
            <person name="Yao Z."/>
            <person name="Ying F."/>
            <person name="Zhai J."/>
            <person name="Zhou L."/>
            <person name="Zuber A."/>
            <person name="Denarie J."/>
            <person name="Dixon R.A."/>
            <person name="May G.D."/>
            <person name="Schwartz D.C."/>
            <person name="Rogers J."/>
            <person name="Quetier F."/>
            <person name="Town C.D."/>
            <person name="Roe B.A."/>
        </authorList>
    </citation>
    <scope>NUCLEOTIDE SEQUENCE [LARGE SCALE GENOMIC DNA]</scope>
    <source>
        <strain evidence="1">A17</strain>
        <strain evidence="2 3">cv. Jemalong A17</strain>
    </source>
</reference>
<protein>
    <submittedName>
        <fullName evidence="1 2">Uncharacterized protein</fullName>
    </submittedName>
</protein>
<dbReference type="PaxDb" id="3880-AES94376"/>
<gene>
    <name evidence="1" type="ordered locus">MTR_5g013760</name>
</gene>
<keyword evidence="3" id="KW-1185">Reference proteome</keyword>
<dbReference type="EnsemblPlants" id="AES94376">
    <property type="protein sequence ID" value="AES94376"/>
    <property type="gene ID" value="MTR_5g013760"/>
</dbReference>
<evidence type="ECO:0000313" key="3">
    <source>
        <dbReference type="Proteomes" id="UP000002051"/>
    </source>
</evidence>
<reference evidence="2" key="3">
    <citation type="submission" date="2015-04" db="UniProtKB">
        <authorList>
            <consortium name="EnsemblPlants"/>
        </authorList>
    </citation>
    <scope>IDENTIFICATION</scope>
    <source>
        <strain evidence="2">cv. Jemalong A17</strain>
    </source>
</reference>
<dbReference type="Proteomes" id="UP000002051">
    <property type="component" value="Chromosome 5"/>
</dbReference>
<dbReference type="EMBL" id="CM001221">
    <property type="protein sequence ID" value="AES94376.1"/>
    <property type="molecule type" value="Genomic_DNA"/>
</dbReference>